<dbReference type="Proteomes" id="UP000186756">
    <property type="component" value="Unassembled WGS sequence"/>
</dbReference>
<evidence type="ECO:0000313" key="6">
    <source>
        <dbReference type="Proteomes" id="UP000198549"/>
    </source>
</evidence>
<protein>
    <submittedName>
        <fullName evidence="4">Astacin (Peptidase family M12A)</fullName>
    </submittedName>
    <submittedName>
        <fullName evidence="2">Peptidase M12</fullName>
    </submittedName>
</protein>
<dbReference type="EMBL" id="VZPS01000008">
    <property type="protein sequence ID" value="KAB0485082.1"/>
    <property type="molecule type" value="Genomic_DNA"/>
</dbReference>
<proteinExistence type="predicted"/>
<dbReference type="EMBL" id="LT629709">
    <property type="protein sequence ID" value="SDO62822.1"/>
    <property type="molecule type" value="Genomic_DNA"/>
</dbReference>
<evidence type="ECO:0000313" key="4">
    <source>
        <dbReference type="EMBL" id="SDO62822.1"/>
    </source>
</evidence>
<dbReference type="PANTHER" id="PTHR10127">
    <property type="entry name" value="DISCOIDIN, CUB, EGF, LAMININ , AND ZINC METALLOPROTEASE DOMAIN CONTAINING"/>
    <property type="match status" value="1"/>
</dbReference>
<reference evidence="2 7" key="4">
    <citation type="submission" date="2019-09" db="EMBL/GenBank/DDBJ databases">
        <title>Draft genome sequences of 48 bacterial type strains from the CCUG.</title>
        <authorList>
            <person name="Tunovic T."/>
            <person name="Pineiro-Iglesias B."/>
            <person name="Unosson C."/>
            <person name="Inganas E."/>
            <person name="Ohlen M."/>
            <person name="Cardew S."/>
            <person name="Jensie-Markopoulos S."/>
            <person name="Salva-Serra F."/>
            <person name="Jaen-Luchoro D."/>
            <person name="Karlsson R."/>
            <person name="Svensson-Stadler L."/>
            <person name="Chun J."/>
            <person name="Moore E."/>
        </authorList>
    </citation>
    <scope>NUCLEOTIDE SEQUENCE [LARGE SCALE GENOMIC DNA]</scope>
    <source>
        <strain evidence="2 7">CCUG 53116</strain>
    </source>
</reference>
<evidence type="ECO:0000313" key="5">
    <source>
        <dbReference type="Proteomes" id="UP000186756"/>
    </source>
</evidence>
<dbReference type="SUPFAM" id="SSF55486">
    <property type="entry name" value="Metalloproteases ('zincins'), catalytic domain"/>
    <property type="match status" value="1"/>
</dbReference>
<dbReference type="GO" id="GO:0004222">
    <property type="term" value="F:metalloendopeptidase activity"/>
    <property type="evidence" value="ECO:0007669"/>
    <property type="project" value="InterPro"/>
</dbReference>
<dbReference type="InterPro" id="IPR001506">
    <property type="entry name" value="Peptidase_M12A"/>
</dbReference>
<gene>
    <name evidence="3" type="ORF">BVK86_12565</name>
    <name evidence="2" type="ORF">F7R15_14880</name>
    <name evidence="4" type="ORF">SAMN04490202_1423</name>
</gene>
<dbReference type="EMBL" id="MSTQ01000006">
    <property type="protein sequence ID" value="OLU03132.1"/>
    <property type="molecule type" value="Genomic_DNA"/>
</dbReference>
<evidence type="ECO:0000313" key="3">
    <source>
        <dbReference type="EMBL" id="OLU03132.1"/>
    </source>
</evidence>
<dbReference type="OrthoDB" id="3669864at2"/>
<sequence>MTTAPPCLIKPPVNNQLSYEAAISENPANGPAYSGRNKRTVSDHTKYWKPGRTLKIAITDHQDGGFDIVKNAVEKWLPYVNLKFEFIELPDNDELYEGDIRIYLTPLSNRTGYSSIGTDALTVPAYLHTMQLGMNYTSIGYEALVLHEFGHALGFLHEHQHPDASIPWNREKTYQQYALEFGWSRALVDGAVFPLPRDASQTYEPYDRHSIMHYDVLNICTIGDWEQPVNLQLSEGDKAAARKAYP</sequence>
<dbReference type="InterPro" id="IPR024079">
    <property type="entry name" value="MetalloPept_cat_dom_sf"/>
</dbReference>
<name>A0A1H0L436_PSERE</name>
<evidence type="ECO:0000313" key="2">
    <source>
        <dbReference type="EMBL" id="KAB0485082.1"/>
    </source>
</evidence>
<dbReference type="Proteomes" id="UP000198549">
    <property type="component" value="Chromosome I"/>
</dbReference>
<accession>A0A1H0L436</accession>
<dbReference type="AlphaFoldDB" id="A0A1H0L436"/>
<organism evidence="4 6">
    <name type="scientific">Pseudomonas reinekei</name>
    <dbReference type="NCBI Taxonomy" id="395598"/>
    <lineage>
        <taxon>Bacteria</taxon>
        <taxon>Pseudomonadati</taxon>
        <taxon>Pseudomonadota</taxon>
        <taxon>Gammaproteobacteria</taxon>
        <taxon>Pseudomonadales</taxon>
        <taxon>Pseudomonadaceae</taxon>
        <taxon>Pseudomonas</taxon>
    </lineage>
</organism>
<evidence type="ECO:0000259" key="1">
    <source>
        <dbReference type="Pfam" id="PF01400"/>
    </source>
</evidence>
<dbReference type="GO" id="GO:0006508">
    <property type="term" value="P:proteolysis"/>
    <property type="evidence" value="ECO:0007669"/>
    <property type="project" value="InterPro"/>
</dbReference>
<reference evidence="3" key="3">
    <citation type="submission" date="2017-01" db="EMBL/GenBank/DDBJ databases">
        <authorList>
            <person name="Mah S.A."/>
            <person name="Swanson W.J."/>
            <person name="Moy G.W."/>
            <person name="Vacquier V.D."/>
        </authorList>
    </citation>
    <scope>NUCLEOTIDE SEQUENCE [LARGE SCALE GENOMIC DNA]</scope>
    <source>
        <strain evidence="3">MT1</strain>
    </source>
</reference>
<evidence type="ECO:0000313" key="7">
    <source>
        <dbReference type="Proteomes" id="UP000460142"/>
    </source>
</evidence>
<dbReference type="RefSeq" id="WP_075946737.1">
    <property type="nucleotide sequence ID" value="NZ_LT629709.1"/>
</dbReference>
<keyword evidence="5" id="KW-1185">Reference proteome</keyword>
<dbReference type="Proteomes" id="UP000460142">
    <property type="component" value="Unassembled WGS sequence"/>
</dbReference>
<feature type="domain" description="Peptidase M12A" evidence="1">
    <location>
        <begin position="131"/>
        <end position="217"/>
    </location>
</feature>
<dbReference type="Pfam" id="PF01400">
    <property type="entry name" value="Astacin"/>
    <property type="match status" value="1"/>
</dbReference>
<dbReference type="Gene3D" id="3.40.390.10">
    <property type="entry name" value="Collagenase (Catalytic Domain)"/>
    <property type="match status" value="1"/>
</dbReference>
<reference evidence="4 6" key="1">
    <citation type="submission" date="2016-10" db="EMBL/GenBank/DDBJ databases">
        <authorList>
            <person name="de Groot N.N."/>
        </authorList>
    </citation>
    <scope>NUCLEOTIDE SEQUENCE [LARGE SCALE GENOMIC DNA]</scope>
    <source>
        <strain evidence="4 6">BS3776</strain>
    </source>
</reference>
<dbReference type="PANTHER" id="PTHR10127:SF850">
    <property type="entry name" value="METALLOENDOPEPTIDASE"/>
    <property type="match status" value="1"/>
</dbReference>
<reference evidence="5" key="2">
    <citation type="submission" date="2017-01" db="EMBL/GenBank/DDBJ databases">
        <authorList>
            <person name="Poblete-Castro I."/>
        </authorList>
    </citation>
    <scope>NUCLEOTIDE SEQUENCE [LARGE SCALE GENOMIC DNA]</scope>
    <source>
        <strain evidence="5">DSM 18361 / CCUG 53116 / MT1</strain>
    </source>
</reference>